<feature type="region of interest" description="Disordered" evidence="1">
    <location>
        <begin position="613"/>
        <end position="643"/>
    </location>
</feature>
<sequence>MASFPDANDGSVPTRITVKCCHGDCTEPAAYGVPLCFLHLKYHNAPIISIFNKNKRHNNDNNKEDQSTASDDSPAASLESSSKPTSAGPPVTSNSRTEPIRKRLDGRATARKTINLPRASPMAPITRRPNQPGSSSTLNGETLPSEPSRKKPRVDPSITTGDETGTPTSGFGPPGHPLRDSRSNRDVSGSGKSTRGLRETPASSFYGHSPTASEVSKTRTPVVELRNLLTADKEQTPGSEPSKSKTPVPVVEPSPKVFNQGPARYWEEHRAMLTSPTGPQLAHERQLHEEQAMKAPAVSTSFDGTYDISGSTVTPGSQQPNTHSVSSHQSPFAMSTQSMSSGSSSGTLAPQMQKHLLRLYSENQSQLMGQDLNLDTGEGLNAPNQGRVLFPGAAQAASQNTRSQAKHTHTVEQPAVARRLLRCIKRDIQANTNETPNAESEALPVDERRRWLLSVDAQPVFDNLIYSQSAAQLAPPQNVHLPPRTEPPEPRGAPLFAALNPHSHWCRPRSKSWFEKKESEIESREDRKERFGMAVESLAISRREEAAANPAPALARDLLPVQVNGRSRGKSNAKRPSRGGESGHANGLSKNTAALARMRSQFDAWDIQVWEKDKEQTRKDEETAQAVVPSVPGKRARRKANIR</sequence>
<feature type="region of interest" description="Disordered" evidence="1">
    <location>
        <begin position="54"/>
        <end position="256"/>
    </location>
</feature>
<feature type="compositionally biased region" description="Polar residues" evidence="1">
    <location>
        <begin position="236"/>
        <end position="245"/>
    </location>
</feature>
<dbReference type="Proteomes" id="UP000011086">
    <property type="component" value="Unassembled WGS sequence"/>
</dbReference>
<feature type="region of interest" description="Disordered" evidence="1">
    <location>
        <begin position="311"/>
        <end position="349"/>
    </location>
</feature>
<feature type="compositionally biased region" description="Basic residues" evidence="1">
    <location>
        <begin position="634"/>
        <end position="643"/>
    </location>
</feature>
<feature type="compositionally biased region" description="Basic and acidic residues" evidence="1">
    <location>
        <begin position="98"/>
        <end position="108"/>
    </location>
</feature>
<dbReference type="AlphaFoldDB" id="A0AA97NW72"/>
<evidence type="ECO:0000313" key="2">
    <source>
        <dbReference type="EMBL" id="ELQ37379.1"/>
    </source>
</evidence>
<protein>
    <submittedName>
        <fullName evidence="2">Uncharacterized protein</fullName>
    </submittedName>
</protein>
<accession>A0AA97NW72</accession>
<proteinExistence type="predicted"/>
<feature type="compositionally biased region" description="Polar residues" evidence="1">
    <location>
        <begin position="128"/>
        <end position="142"/>
    </location>
</feature>
<evidence type="ECO:0000256" key="1">
    <source>
        <dbReference type="SAM" id="MobiDB-lite"/>
    </source>
</evidence>
<feature type="compositionally biased region" description="Low complexity" evidence="1">
    <location>
        <begin position="547"/>
        <end position="560"/>
    </location>
</feature>
<dbReference type="EMBL" id="JH793940">
    <property type="protein sequence ID" value="ELQ37379.1"/>
    <property type="molecule type" value="Genomic_DNA"/>
</dbReference>
<feature type="compositionally biased region" description="Polar residues" evidence="1">
    <location>
        <begin position="78"/>
        <end position="97"/>
    </location>
</feature>
<organism evidence="2">
    <name type="scientific">Pyricularia oryzae (strain Y34)</name>
    <name type="common">Rice blast fungus</name>
    <name type="synonym">Magnaporthe oryzae</name>
    <dbReference type="NCBI Taxonomy" id="1143189"/>
    <lineage>
        <taxon>Eukaryota</taxon>
        <taxon>Fungi</taxon>
        <taxon>Dikarya</taxon>
        <taxon>Ascomycota</taxon>
        <taxon>Pezizomycotina</taxon>
        <taxon>Sordariomycetes</taxon>
        <taxon>Sordariomycetidae</taxon>
        <taxon>Magnaporthales</taxon>
        <taxon>Pyriculariaceae</taxon>
        <taxon>Pyricularia</taxon>
    </lineage>
</organism>
<reference evidence="2" key="1">
    <citation type="journal article" date="2012" name="PLoS Genet.">
        <title>Comparative analysis of the genomes of two field isolates of the rice blast fungus Magnaporthe oryzae.</title>
        <authorList>
            <person name="Xue M."/>
            <person name="Yang J."/>
            <person name="Li Z."/>
            <person name="Hu S."/>
            <person name="Yao N."/>
            <person name="Dean R.A."/>
            <person name="Zhao W."/>
            <person name="Shen M."/>
            <person name="Zhang H."/>
            <person name="Li C."/>
            <person name="Liu L."/>
            <person name="Cao L."/>
            <person name="Xu X."/>
            <person name="Xing Y."/>
            <person name="Hsiang T."/>
            <person name="Zhang Z."/>
            <person name="Xu J.R."/>
            <person name="Peng Y.L."/>
        </authorList>
    </citation>
    <scope>NUCLEOTIDE SEQUENCE</scope>
    <source>
        <strain evidence="2">Y34</strain>
    </source>
</reference>
<feature type="compositionally biased region" description="Basic and acidic residues" evidence="1">
    <location>
        <begin position="57"/>
        <end position="66"/>
    </location>
</feature>
<feature type="compositionally biased region" description="Low complexity" evidence="1">
    <location>
        <begin position="334"/>
        <end position="347"/>
    </location>
</feature>
<feature type="region of interest" description="Disordered" evidence="1">
    <location>
        <begin position="545"/>
        <end position="594"/>
    </location>
</feature>
<feature type="compositionally biased region" description="Polar residues" evidence="1">
    <location>
        <begin position="311"/>
        <end position="333"/>
    </location>
</feature>
<gene>
    <name evidence="2" type="ORF">OOU_Y34scaffold00597g5</name>
</gene>
<feature type="compositionally biased region" description="Polar residues" evidence="1">
    <location>
        <begin position="210"/>
        <end position="219"/>
    </location>
</feature>
<name>A0AA97NW72_PYRO3</name>
<feature type="compositionally biased region" description="Basic residues" evidence="1">
    <location>
        <begin position="567"/>
        <end position="577"/>
    </location>
</feature>
<feature type="compositionally biased region" description="Basic and acidic residues" evidence="1">
    <location>
        <begin position="613"/>
        <end position="622"/>
    </location>
</feature>